<gene>
    <name evidence="1" type="ORF">V6N11_037174</name>
</gene>
<protein>
    <submittedName>
        <fullName evidence="1">Uncharacterized protein</fullName>
    </submittedName>
</protein>
<evidence type="ECO:0000313" key="2">
    <source>
        <dbReference type="Proteomes" id="UP001396334"/>
    </source>
</evidence>
<sequence>MTSPYLFKGLCDPALNGSMSLRQLVLSEIVSLMASQITLVSTSEEVHDELNNKLETMMCMLRLIEVFERIGDKIELYLSKLSNQTPTLETIPILGDEDDVKGSLPLIVSLEKLCYHPYLNDWTPKKSIFKLVCILCLPQLKESLERVRLAACKTEIETFGCDLARQGKLVELASLLMVAPEKLIIVTSPGNNDLRSNVIRQCIMSDLCASLDAEVRLSHELVEKCKDWKKMNLSALLVLEVFERASSSINQYLQSDAYNDGTRSRLEIIREIQNLLEKAGFAMKSKDADLNNIKCFSPTLDPVNHTSLRLTLRSHECSIEEVDNILYRFVFKKKHLFGTQQGSRPFHTVVQGNLKCFTPKSKAALNVSRRSIGWFLSIGLDITKFIKRV</sequence>
<proteinExistence type="predicted"/>
<organism evidence="1 2">
    <name type="scientific">Hibiscus sabdariffa</name>
    <name type="common">roselle</name>
    <dbReference type="NCBI Taxonomy" id="183260"/>
    <lineage>
        <taxon>Eukaryota</taxon>
        <taxon>Viridiplantae</taxon>
        <taxon>Streptophyta</taxon>
        <taxon>Embryophyta</taxon>
        <taxon>Tracheophyta</taxon>
        <taxon>Spermatophyta</taxon>
        <taxon>Magnoliopsida</taxon>
        <taxon>eudicotyledons</taxon>
        <taxon>Gunneridae</taxon>
        <taxon>Pentapetalae</taxon>
        <taxon>rosids</taxon>
        <taxon>malvids</taxon>
        <taxon>Malvales</taxon>
        <taxon>Malvaceae</taxon>
        <taxon>Malvoideae</taxon>
        <taxon>Hibiscus</taxon>
    </lineage>
</organism>
<reference evidence="1 2" key="1">
    <citation type="journal article" date="2024" name="G3 (Bethesda)">
        <title>Genome assembly of Hibiscus sabdariffa L. provides insights into metabolisms of medicinal natural products.</title>
        <authorList>
            <person name="Kim T."/>
        </authorList>
    </citation>
    <scope>NUCLEOTIDE SEQUENCE [LARGE SCALE GENOMIC DNA]</scope>
    <source>
        <strain evidence="1">TK-2024</strain>
        <tissue evidence="1">Old leaves</tissue>
    </source>
</reference>
<dbReference type="Proteomes" id="UP001396334">
    <property type="component" value="Unassembled WGS sequence"/>
</dbReference>
<keyword evidence="2" id="KW-1185">Reference proteome</keyword>
<evidence type="ECO:0000313" key="1">
    <source>
        <dbReference type="EMBL" id="KAK8981991.1"/>
    </source>
</evidence>
<dbReference type="EMBL" id="JBBPBN010000086">
    <property type="protein sequence ID" value="KAK8981991.1"/>
    <property type="molecule type" value="Genomic_DNA"/>
</dbReference>
<accession>A0ABR2P0Z9</accession>
<name>A0ABR2P0Z9_9ROSI</name>
<comment type="caution">
    <text evidence="1">The sequence shown here is derived from an EMBL/GenBank/DDBJ whole genome shotgun (WGS) entry which is preliminary data.</text>
</comment>